<feature type="region of interest" description="Disordered" evidence="7">
    <location>
        <begin position="487"/>
        <end position="509"/>
    </location>
</feature>
<dbReference type="InterPro" id="IPR015943">
    <property type="entry name" value="WD40/YVTN_repeat-like_dom_sf"/>
</dbReference>
<dbReference type="Pfam" id="PF23758">
    <property type="entry name" value="TPR_HPS5"/>
    <property type="match status" value="1"/>
</dbReference>
<keyword evidence="3 6" id="KW-0963">Cytoplasm</keyword>
<evidence type="ECO:0000256" key="1">
    <source>
        <dbReference type="ARBA" id="ARBA00004514"/>
    </source>
</evidence>
<protein>
    <recommendedName>
        <fullName evidence="6">Hermansky-Pudlak syndrome 5 protein homolog</fullName>
    </recommendedName>
</protein>
<dbReference type="KEGG" id="sfm:108940768"/>
<evidence type="ECO:0000313" key="13">
    <source>
        <dbReference type="Proteomes" id="UP000694397"/>
    </source>
</evidence>
<dbReference type="FunFam" id="2.130.10.10:FF:000358">
    <property type="entry name" value="Hermansky-Pudlak syndrome 5 protein homolog"/>
    <property type="match status" value="1"/>
</dbReference>
<evidence type="ECO:0000259" key="8">
    <source>
        <dbReference type="Pfam" id="PF23756"/>
    </source>
</evidence>
<dbReference type="Gene3D" id="2.130.10.10">
    <property type="entry name" value="YVTN repeat-like/Quinoprotein amine dehydrogenase"/>
    <property type="match status" value="1"/>
</dbReference>
<reference evidence="11" key="3">
    <citation type="submission" date="2025-05" db="UniProtKB">
        <authorList>
            <consortium name="Ensembl"/>
        </authorList>
    </citation>
    <scope>IDENTIFICATION</scope>
</reference>
<dbReference type="GO" id="GO:0048066">
    <property type="term" value="P:developmental pigmentation"/>
    <property type="evidence" value="ECO:0007669"/>
    <property type="project" value="TreeGrafter"/>
</dbReference>
<organism evidence="10 12">
    <name type="scientific">Scleropages formosus</name>
    <name type="common">Asian bonytongue</name>
    <name type="synonym">Osteoglossum formosum</name>
    <dbReference type="NCBI Taxonomy" id="113540"/>
    <lineage>
        <taxon>Eukaryota</taxon>
        <taxon>Metazoa</taxon>
        <taxon>Chordata</taxon>
        <taxon>Craniata</taxon>
        <taxon>Vertebrata</taxon>
        <taxon>Euteleostomi</taxon>
        <taxon>Actinopterygii</taxon>
        <taxon>Neopterygii</taxon>
        <taxon>Teleostei</taxon>
        <taxon>Osteoglossocephala</taxon>
        <taxon>Osteoglossomorpha</taxon>
        <taxon>Osteoglossiformes</taxon>
        <taxon>Osteoglossidae</taxon>
        <taxon>Scleropages</taxon>
    </lineage>
</organism>
<dbReference type="Ensembl" id="ENSSFOT00015017133.2">
    <property type="protein sequence ID" value="ENSSFOP00015016943.1"/>
    <property type="gene ID" value="ENSSFOG00015010902.2"/>
</dbReference>
<dbReference type="SUPFAM" id="SSF50978">
    <property type="entry name" value="WD40 repeat-like"/>
    <property type="match status" value="1"/>
</dbReference>
<proteinExistence type="inferred from homology"/>
<evidence type="ECO:0000256" key="4">
    <source>
        <dbReference type="ARBA" id="ARBA00022553"/>
    </source>
</evidence>
<gene>
    <name evidence="11" type="primary">HPS5</name>
    <name evidence="10" type="ORF">Z043_112544</name>
</gene>
<evidence type="ECO:0000313" key="10">
    <source>
        <dbReference type="EMBL" id="KPP68753.1"/>
    </source>
</evidence>
<dbReference type="GO" id="GO:0031084">
    <property type="term" value="C:BLOC-2 complex"/>
    <property type="evidence" value="ECO:0007669"/>
    <property type="project" value="UniProtKB-UniRule"/>
</dbReference>
<dbReference type="Pfam" id="PF23756">
    <property type="entry name" value="Beta-prop_HPS5"/>
    <property type="match status" value="1"/>
</dbReference>
<evidence type="ECO:0000256" key="7">
    <source>
        <dbReference type="SAM" id="MobiDB-lite"/>
    </source>
</evidence>
<comment type="function">
    <text evidence="5">May regulate the synthesis and function of lysosomes and of highly specialized organelles, such as melanosomes and platelet dense granules. Regulates intracellular vesicular trafficking in fibroblasts. May be involved in the regulation of general functions of integrins.</text>
</comment>
<reference evidence="10 12" key="1">
    <citation type="submission" date="2015-08" db="EMBL/GenBank/DDBJ databases">
        <title>The genome of the Asian arowana (Scleropages formosus).</title>
        <authorList>
            <person name="Tan M.H."/>
            <person name="Gan H.M."/>
            <person name="Croft L.J."/>
            <person name="Austin C.M."/>
        </authorList>
    </citation>
    <scope>NUCLEOTIDE SEQUENCE [LARGE SCALE GENOMIC DNA]</scope>
    <source>
        <strain evidence="10">Aro1</strain>
    </source>
</reference>
<name>A0A0N8JZA0_SCLFO</name>
<dbReference type="PIRSF" id="PIRSF037475">
    <property type="entry name" value="BLOC-2_complex_Hps5"/>
    <property type="match status" value="1"/>
</dbReference>
<accession>A0A0N8JZA0</accession>
<dbReference type="RefSeq" id="XP_018618635.1">
    <property type="nucleotide sequence ID" value="XM_018763119.2"/>
</dbReference>
<dbReference type="Proteomes" id="UP000694397">
    <property type="component" value="Chromosome 11"/>
</dbReference>
<keyword evidence="13" id="KW-1185">Reference proteome</keyword>
<dbReference type="InterPro" id="IPR056445">
    <property type="entry name" value="TPR_HPS5"/>
</dbReference>
<dbReference type="EMBL" id="JARO02004302">
    <property type="protein sequence ID" value="KPP68753.1"/>
    <property type="molecule type" value="Genomic_DNA"/>
</dbReference>
<dbReference type="STRING" id="113540.ENSSFOP00015076868"/>
<dbReference type="PANTHER" id="PTHR23287">
    <property type="entry name" value="RUBY-EYE2-LIKE PROTEIN"/>
    <property type="match status" value="1"/>
</dbReference>
<evidence type="ECO:0000313" key="11">
    <source>
        <dbReference type="Ensembl" id="ENSSFOP00015016943.1"/>
    </source>
</evidence>
<dbReference type="OrthoDB" id="19493at2759"/>
<evidence type="ECO:0000256" key="3">
    <source>
        <dbReference type="ARBA" id="ARBA00022490"/>
    </source>
</evidence>
<evidence type="ECO:0000256" key="6">
    <source>
        <dbReference type="PIRNR" id="PIRNR037475"/>
    </source>
</evidence>
<comment type="subunit">
    <text evidence="6">Component of the biogenesis of lysosome-related organelles complex-2 (or BLOC2) composed of HPS3, HPS5 and HPS6.</text>
</comment>
<dbReference type="InterPro" id="IPR035431">
    <property type="entry name" value="HPS5"/>
</dbReference>
<evidence type="ECO:0000313" key="12">
    <source>
        <dbReference type="Proteomes" id="UP000034805"/>
    </source>
</evidence>
<comment type="subcellular location">
    <subcellularLocation>
        <location evidence="1 6">Cytoplasm</location>
        <location evidence="1 6">Cytosol</location>
    </subcellularLocation>
</comment>
<keyword evidence="4" id="KW-0597">Phosphoprotein</keyword>
<dbReference type="PANTHER" id="PTHR23287:SF18">
    <property type="entry name" value="BLOC-2 COMPLEX MEMBER HPS5"/>
    <property type="match status" value="1"/>
</dbReference>
<sequence>MPSLPVLPESCTHVLAEFDCLDPLLAALRLDSGRLKCTCLAVSKKWLALGTSAGGLHLIQREGWKQRLILTHKEGSITQVACCPHDEDFIAVATSQGLVVVWELQLERRGRPERAGISWEHRGQNITALCWDTTTLRVFIGDAGGKVSFLRAGSSKLGKGSAFVIFPVQTITTVDSKVVQLGYQDGRLLVSSLSRCYLCDTEREKFWRVGNKERDGEYGACFFPQSRGSVLGQPPLLYCARPGSRVWEASFSGEVLSTHQFKQLLACPPVPLVSYRCELQYSSAQRSPQSVAFPKLLYLSDQNLLTWTDSAIYVFVPQCGQVLLWTEIKDVVDVAVFRSELFCLRCDGHLTHLSLLPVERCVERLLRREYWLLAATICCMFQHVIVPSRARKCLPTDRLEYLRSQLNPSIQQDLASQLEEVILRLEPLDSASSSRRSSISSHESFNVLDCGIYRVISRRGSQSDEDTCSLVSQSMLEEERLKEFNFVQEEEPLEQDPLPSERVEPDRPESGLQFHLPLSFRPKPPRVALQAVRDSVSSFVKKTSEKISTLQMNSDLWPRSDQREVGQCELTAAVVLPPEEPDNEIGTERLGTGTDLQELRATTQETISQLQDPLILLDPARLAEVLQVWVPVLEKILGPEECHQTGEHCLLEGHTEEECLEQLSMGSSDEEVAEKTSGTAEDMDPERQLLQPATEEQIINDLGGEVSDSEPTGHKTVALEPVRVEPPWPIPAELHVDLSQLASLNLELGCFQGSTAQEGHGEHVPSAACIFLHRYFFLLDLERVRRCCLLRYRDQPAVWNAYMAGLLELTRSSPVVEVIEKGVLLRSLKSLRELQPSTNPLLLAHLHRLYEKHGESAVRAFVQFYPRVVPADVMAMVKKSHFLPYLDNLIHSQSEEQRLPFLESLLQPQSLRQEWLELALSHDAPQLSDTLTADGEPRMQSHLFTWGYGRLLSLLVRLPADFASKQKMAETCKMHGYWTGYLSLCCQLRRRTQAFSTICRLNDQSLLQGPNGIMPETLDEWKLLIQLSQQYCELSEADADPPCPNGNGLTNGSSDWSNCITPESLTLQLARVVGPDRALTCLQDWGVRVVLDHHSTMVCELLRIAEKRQRALIQTMLERCDRFLWSQQA</sequence>
<dbReference type="InterPro" id="IPR056499">
    <property type="entry name" value="Beta-prop_HPS5-like"/>
</dbReference>
<dbReference type="InterPro" id="IPR036322">
    <property type="entry name" value="WD40_repeat_dom_sf"/>
</dbReference>
<dbReference type="RefSeq" id="XP_018618636.1">
    <property type="nucleotide sequence ID" value="XM_018763120.2"/>
</dbReference>
<feature type="compositionally biased region" description="Basic and acidic residues" evidence="7">
    <location>
        <begin position="499"/>
        <end position="509"/>
    </location>
</feature>
<evidence type="ECO:0000256" key="2">
    <source>
        <dbReference type="ARBA" id="ARBA00010697"/>
    </source>
</evidence>
<dbReference type="GeneID" id="108940768"/>
<evidence type="ECO:0000259" key="9">
    <source>
        <dbReference type="Pfam" id="PF23758"/>
    </source>
</evidence>
<comment type="similarity">
    <text evidence="2 6">Belongs to the HPS5 family.</text>
</comment>
<dbReference type="GeneTree" id="ENSGT00940000155818"/>
<evidence type="ECO:0000256" key="5">
    <source>
        <dbReference type="ARBA" id="ARBA00057536"/>
    </source>
</evidence>
<dbReference type="GO" id="GO:0005829">
    <property type="term" value="C:cytosol"/>
    <property type="evidence" value="ECO:0007669"/>
    <property type="project" value="UniProtKB-SubCell"/>
</dbReference>
<dbReference type="Proteomes" id="UP000034805">
    <property type="component" value="Unassembled WGS sequence"/>
</dbReference>
<reference evidence="11 13" key="2">
    <citation type="submission" date="2019-04" db="EMBL/GenBank/DDBJ databases">
        <authorList>
            <consortium name="Wellcome Sanger Institute Data Sharing"/>
        </authorList>
    </citation>
    <scope>NUCLEOTIDE SEQUENCE [LARGE SCALE GENOMIC DNA]</scope>
</reference>
<feature type="domain" description="HPS5-like beta-propeller" evidence="8">
    <location>
        <begin position="15"/>
        <end position="346"/>
    </location>
</feature>
<dbReference type="AlphaFoldDB" id="A0A0N8JZA0"/>
<dbReference type="CTD" id="11234"/>
<feature type="domain" description="HPS5 TPR" evidence="9">
    <location>
        <begin position="723"/>
        <end position="1100"/>
    </location>
</feature>